<dbReference type="GO" id="GO:0006352">
    <property type="term" value="P:DNA-templated transcription initiation"/>
    <property type="evidence" value="ECO:0007669"/>
    <property type="project" value="InterPro"/>
</dbReference>
<dbReference type="OrthoDB" id="659569at2"/>
<proteinExistence type="inferred from homology"/>
<dbReference type="NCBIfam" id="TIGR02937">
    <property type="entry name" value="sigma70-ECF"/>
    <property type="match status" value="1"/>
</dbReference>
<dbReference type="Pfam" id="PF04542">
    <property type="entry name" value="Sigma70_r2"/>
    <property type="match status" value="1"/>
</dbReference>
<sequence length="198" mass="23295">MAYPGLSVYQKYTDQELFDLLQSGDQVAYTTIYERYIFTLLNHAFNKTRNREEARDIVQEVFTRLWARRQQIQITTNLAGFLYTSVHHIIIDQFVHSKVKDKYFASILAFAAQSHEATDHRTRENQLAAIIEKEIAGLPPKMREIFELSRKHHLSHKEIAERLNIAEQTVSKQVSNALKILRFKLGIIAYLYFIIWHK</sequence>
<dbReference type="RefSeq" id="WP_129874895.1">
    <property type="nucleotide sequence ID" value="NZ_SEWG01000001.1"/>
</dbReference>
<dbReference type="SUPFAM" id="SSF88946">
    <property type="entry name" value="Sigma2 domain of RNA polymerase sigma factors"/>
    <property type="match status" value="1"/>
</dbReference>
<keyword evidence="2" id="KW-0805">Transcription regulation</keyword>
<dbReference type="PANTHER" id="PTHR43133">
    <property type="entry name" value="RNA POLYMERASE ECF-TYPE SIGMA FACTO"/>
    <property type="match status" value="1"/>
</dbReference>
<feature type="domain" description="RNA polymerase sigma factor 70 region 4 type 2" evidence="6">
    <location>
        <begin position="130"/>
        <end position="180"/>
    </location>
</feature>
<dbReference type="Gene3D" id="1.10.10.10">
    <property type="entry name" value="Winged helix-like DNA-binding domain superfamily/Winged helix DNA-binding domain"/>
    <property type="match status" value="1"/>
</dbReference>
<evidence type="ECO:0000256" key="1">
    <source>
        <dbReference type="ARBA" id="ARBA00010641"/>
    </source>
</evidence>
<evidence type="ECO:0000259" key="5">
    <source>
        <dbReference type="Pfam" id="PF04542"/>
    </source>
</evidence>
<dbReference type="Proteomes" id="UP000293331">
    <property type="component" value="Unassembled WGS sequence"/>
</dbReference>
<dbReference type="SUPFAM" id="SSF88659">
    <property type="entry name" value="Sigma3 and sigma4 domains of RNA polymerase sigma factors"/>
    <property type="match status" value="1"/>
</dbReference>
<evidence type="ECO:0000256" key="2">
    <source>
        <dbReference type="ARBA" id="ARBA00023015"/>
    </source>
</evidence>
<dbReference type="InterPro" id="IPR013325">
    <property type="entry name" value="RNA_pol_sigma_r2"/>
</dbReference>
<dbReference type="CDD" id="cd06171">
    <property type="entry name" value="Sigma70_r4"/>
    <property type="match status" value="1"/>
</dbReference>
<dbReference type="Gene3D" id="1.10.1740.10">
    <property type="match status" value="1"/>
</dbReference>
<reference evidence="7 8" key="1">
    <citation type="submission" date="2019-02" db="EMBL/GenBank/DDBJ databases">
        <title>Bacterial novel species Mucilaginibacter sp. 17JY9-4 isolated from soil.</title>
        <authorList>
            <person name="Jung H.-Y."/>
        </authorList>
    </citation>
    <scope>NUCLEOTIDE SEQUENCE [LARGE SCALE GENOMIC DNA]</scope>
    <source>
        <strain evidence="7 8">17JY9-4</strain>
    </source>
</reference>
<dbReference type="Pfam" id="PF08281">
    <property type="entry name" value="Sigma70_r4_2"/>
    <property type="match status" value="1"/>
</dbReference>
<dbReference type="InterPro" id="IPR014327">
    <property type="entry name" value="RNA_pol_sigma70_bacteroid"/>
</dbReference>
<dbReference type="InterPro" id="IPR007627">
    <property type="entry name" value="RNA_pol_sigma70_r2"/>
</dbReference>
<dbReference type="InterPro" id="IPR013249">
    <property type="entry name" value="RNA_pol_sigma70_r4_t2"/>
</dbReference>
<dbReference type="GO" id="GO:0003677">
    <property type="term" value="F:DNA binding"/>
    <property type="evidence" value="ECO:0007669"/>
    <property type="project" value="InterPro"/>
</dbReference>
<dbReference type="InterPro" id="IPR039425">
    <property type="entry name" value="RNA_pol_sigma-70-like"/>
</dbReference>
<feature type="domain" description="RNA polymerase sigma-70 region 2" evidence="5">
    <location>
        <begin position="32"/>
        <end position="94"/>
    </location>
</feature>
<dbReference type="PANTHER" id="PTHR43133:SF46">
    <property type="entry name" value="RNA POLYMERASE SIGMA-70 FACTOR ECF SUBFAMILY"/>
    <property type="match status" value="1"/>
</dbReference>
<dbReference type="EMBL" id="SEWG01000001">
    <property type="protein sequence ID" value="RYU92164.1"/>
    <property type="molecule type" value="Genomic_DNA"/>
</dbReference>
<dbReference type="AlphaFoldDB" id="A0A4Q5LRS7"/>
<evidence type="ECO:0000313" key="8">
    <source>
        <dbReference type="Proteomes" id="UP000293331"/>
    </source>
</evidence>
<protein>
    <submittedName>
        <fullName evidence="7">RNA polymerase sigma-70 factor</fullName>
    </submittedName>
</protein>
<gene>
    <name evidence="7" type="ORF">EWM62_01635</name>
</gene>
<evidence type="ECO:0000256" key="3">
    <source>
        <dbReference type="ARBA" id="ARBA00023082"/>
    </source>
</evidence>
<keyword evidence="4" id="KW-0804">Transcription</keyword>
<evidence type="ECO:0000313" key="7">
    <source>
        <dbReference type="EMBL" id="RYU92164.1"/>
    </source>
</evidence>
<dbReference type="NCBIfam" id="TIGR02985">
    <property type="entry name" value="Sig70_bacteroi1"/>
    <property type="match status" value="1"/>
</dbReference>
<dbReference type="InterPro" id="IPR013324">
    <property type="entry name" value="RNA_pol_sigma_r3/r4-like"/>
</dbReference>
<evidence type="ECO:0000256" key="4">
    <source>
        <dbReference type="ARBA" id="ARBA00023163"/>
    </source>
</evidence>
<dbReference type="GO" id="GO:0016987">
    <property type="term" value="F:sigma factor activity"/>
    <property type="evidence" value="ECO:0007669"/>
    <property type="project" value="UniProtKB-KW"/>
</dbReference>
<comment type="similarity">
    <text evidence="1">Belongs to the sigma-70 factor family. ECF subfamily.</text>
</comment>
<dbReference type="InterPro" id="IPR036388">
    <property type="entry name" value="WH-like_DNA-bd_sf"/>
</dbReference>
<dbReference type="InterPro" id="IPR014284">
    <property type="entry name" value="RNA_pol_sigma-70_dom"/>
</dbReference>
<organism evidence="7 8">
    <name type="scientific">Mucilaginibacter terrigena</name>
    <dbReference type="NCBI Taxonomy" id="2492395"/>
    <lineage>
        <taxon>Bacteria</taxon>
        <taxon>Pseudomonadati</taxon>
        <taxon>Bacteroidota</taxon>
        <taxon>Sphingobacteriia</taxon>
        <taxon>Sphingobacteriales</taxon>
        <taxon>Sphingobacteriaceae</taxon>
        <taxon>Mucilaginibacter</taxon>
    </lineage>
</organism>
<name>A0A4Q5LRS7_9SPHI</name>
<keyword evidence="3" id="KW-0731">Sigma factor</keyword>
<comment type="caution">
    <text evidence="7">The sequence shown here is derived from an EMBL/GenBank/DDBJ whole genome shotgun (WGS) entry which is preliminary data.</text>
</comment>
<keyword evidence="8" id="KW-1185">Reference proteome</keyword>
<evidence type="ECO:0000259" key="6">
    <source>
        <dbReference type="Pfam" id="PF08281"/>
    </source>
</evidence>
<accession>A0A4Q5LRS7</accession>